<evidence type="ECO:0000313" key="8">
    <source>
        <dbReference type="Proteomes" id="UP000265618"/>
    </source>
</evidence>
<keyword evidence="4" id="KW-0862">Zinc</keyword>
<feature type="domain" description="C2H2-type" evidence="6">
    <location>
        <begin position="6"/>
        <end position="36"/>
    </location>
</feature>
<dbReference type="GO" id="GO:0045944">
    <property type="term" value="P:positive regulation of transcription by RNA polymerase II"/>
    <property type="evidence" value="ECO:0007669"/>
    <property type="project" value="UniProtKB-ARBA"/>
</dbReference>
<gene>
    <name evidence="7" type="ORF">KIPB_014343</name>
</gene>
<dbReference type="InterPro" id="IPR036236">
    <property type="entry name" value="Znf_C2H2_sf"/>
</dbReference>
<dbReference type="SUPFAM" id="SSF57667">
    <property type="entry name" value="beta-beta-alpha zinc fingers"/>
    <property type="match status" value="2"/>
</dbReference>
<name>A0A9K3GQR7_9EUKA</name>
<evidence type="ECO:0000313" key="7">
    <source>
        <dbReference type="EMBL" id="GIQ91200.1"/>
    </source>
</evidence>
<dbReference type="InterPro" id="IPR050329">
    <property type="entry name" value="GLI_C2H2-zinc-finger"/>
</dbReference>
<dbReference type="InterPro" id="IPR013087">
    <property type="entry name" value="Znf_C2H2_type"/>
</dbReference>
<feature type="domain" description="C2H2-type" evidence="6">
    <location>
        <begin position="36"/>
        <end position="70"/>
    </location>
</feature>
<sequence>MDAKPYKCADPVCGKTFPSVVQLTSHYRNAHNGKPYRCVEHNNNGRRCDMAFGRKYSLTVHVRTHTKEKPFACQECPMKFSEKVGHI</sequence>
<dbReference type="PROSITE" id="PS50157">
    <property type="entry name" value="ZINC_FINGER_C2H2_2"/>
    <property type="match status" value="2"/>
</dbReference>
<keyword evidence="8" id="KW-1185">Reference proteome</keyword>
<evidence type="ECO:0000256" key="4">
    <source>
        <dbReference type="ARBA" id="ARBA00022833"/>
    </source>
</evidence>
<keyword evidence="1" id="KW-0479">Metal-binding</keyword>
<dbReference type="GO" id="GO:0005634">
    <property type="term" value="C:nucleus"/>
    <property type="evidence" value="ECO:0007669"/>
    <property type="project" value="UniProtKB-ARBA"/>
</dbReference>
<proteinExistence type="predicted"/>
<dbReference type="Pfam" id="PF00096">
    <property type="entry name" value="zf-C2H2"/>
    <property type="match status" value="2"/>
</dbReference>
<comment type="caution">
    <text evidence="7">The sequence shown here is derived from an EMBL/GenBank/DDBJ whole genome shotgun (WGS) entry which is preliminary data.</text>
</comment>
<evidence type="ECO:0000259" key="6">
    <source>
        <dbReference type="PROSITE" id="PS50157"/>
    </source>
</evidence>
<dbReference type="Proteomes" id="UP000265618">
    <property type="component" value="Unassembled WGS sequence"/>
</dbReference>
<dbReference type="PANTHER" id="PTHR19818">
    <property type="entry name" value="ZINC FINGER PROTEIN ZIC AND GLI"/>
    <property type="match status" value="1"/>
</dbReference>
<dbReference type="GO" id="GO:0008270">
    <property type="term" value="F:zinc ion binding"/>
    <property type="evidence" value="ECO:0007669"/>
    <property type="project" value="UniProtKB-KW"/>
</dbReference>
<evidence type="ECO:0000256" key="1">
    <source>
        <dbReference type="ARBA" id="ARBA00022723"/>
    </source>
</evidence>
<keyword evidence="2" id="KW-0677">Repeat</keyword>
<dbReference type="SMART" id="SM00355">
    <property type="entry name" value="ZnF_C2H2"/>
    <property type="match status" value="2"/>
</dbReference>
<accession>A0A9K3GQR7</accession>
<dbReference type="PANTHER" id="PTHR19818:SF139">
    <property type="entry name" value="PAIR-RULE PROTEIN ODD-PAIRED"/>
    <property type="match status" value="1"/>
</dbReference>
<reference evidence="7 8" key="1">
    <citation type="journal article" date="2018" name="PLoS ONE">
        <title>The draft genome of Kipferlia bialata reveals reductive genome evolution in fornicate parasites.</title>
        <authorList>
            <person name="Tanifuji G."/>
            <person name="Takabayashi S."/>
            <person name="Kume K."/>
            <person name="Takagi M."/>
            <person name="Nakayama T."/>
            <person name="Kamikawa R."/>
            <person name="Inagaki Y."/>
            <person name="Hashimoto T."/>
        </authorList>
    </citation>
    <scope>NUCLEOTIDE SEQUENCE [LARGE SCALE GENOMIC DNA]</scope>
    <source>
        <strain evidence="7">NY0173</strain>
    </source>
</reference>
<dbReference type="AlphaFoldDB" id="A0A9K3GQR7"/>
<evidence type="ECO:0000256" key="3">
    <source>
        <dbReference type="ARBA" id="ARBA00022771"/>
    </source>
</evidence>
<dbReference type="GO" id="GO:0000978">
    <property type="term" value="F:RNA polymerase II cis-regulatory region sequence-specific DNA binding"/>
    <property type="evidence" value="ECO:0007669"/>
    <property type="project" value="TreeGrafter"/>
</dbReference>
<evidence type="ECO:0000256" key="5">
    <source>
        <dbReference type="PROSITE-ProRule" id="PRU00042"/>
    </source>
</evidence>
<dbReference type="Gene3D" id="3.30.160.60">
    <property type="entry name" value="Classic Zinc Finger"/>
    <property type="match status" value="3"/>
</dbReference>
<dbReference type="EMBL" id="BDIP01007310">
    <property type="protein sequence ID" value="GIQ91200.1"/>
    <property type="molecule type" value="Genomic_DNA"/>
</dbReference>
<dbReference type="OrthoDB" id="6077919at2759"/>
<organism evidence="7 8">
    <name type="scientific">Kipferlia bialata</name>
    <dbReference type="NCBI Taxonomy" id="797122"/>
    <lineage>
        <taxon>Eukaryota</taxon>
        <taxon>Metamonada</taxon>
        <taxon>Carpediemonas-like organisms</taxon>
        <taxon>Kipferlia</taxon>
    </lineage>
</organism>
<evidence type="ECO:0000256" key="2">
    <source>
        <dbReference type="ARBA" id="ARBA00022737"/>
    </source>
</evidence>
<dbReference type="GO" id="GO:0000981">
    <property type="term" value="F:DNA-binding transcription factor activity, RNA polymerase II-specific"/>
    <property type="evidence" value="ECO:0007669"/>
    <property type="project" value="TreeGrafter"/>
</dbReference>
<dbReference type="PROSITE" id="PS00028">
    <property type="entry name" value="ZINC_FINGER_C2H2_1"/>
    <property type="match status" value="1"/>
</dbReference>
<keyword evidence="3 5" id="KW-0863">Zinc-finger</keyword>
<protein>
    <recommendedName>
        <fullName evidence="6">C2H2-type domain-containing protein</fullName>
    </recommendedName>
</protein>